<feature type="active site" description="For RuvC-like nuclease domain" evidence="13">
    <location>
        <position position="20"/>
    </location>
</feature>
<evidence type="ECO:0000259" key="14">
    <source>
        <dbReference type="PROSITE" id="PS51749"/>
    </source>
</evidence>
<evidence type="ECO:0000256" key="4">
    <source>
        <dbReference type="ARBA" id="ARBA00022723"/>
    </source>
</evidence>
<comment type="caution">
    <text evidence="15">The sequence shown here is derived from an EMBL/GenBank/DDBJ whole genome shotgun (WGS) entry which is preliminary data.</text>
</comment>
<dbReference type="GO" id="GO:0046872">
    <property type="term" value="F:metal ion binding"/>
    <property type="evidence" value="ECO:0007669"/>
    <property type="project" value="UniProtKB-UniRule"/>
</dbReference>
<evidence type="ECO:0000256" key="3">
    <source>
        <dbReference type="ARBA" id="ARBA00022722"/>
    </source>
</evidence>
<evidence type="ECO:0000313" key="16">
    <source>
        <dbReference type="Proteomes" id="UP000186758"/>
    </source>
</evidence>
<comment type="domain">
    <text evidence="13">Has 2 endonuclease domains. The discontinuous RuvC-like domain cleaves the target DNA noncomplementary to crRNA while the HNH nuclease domain cleaves the target DNA complementary to crRNA.</text>
</comment>
<dbReference type="Pfam" id="PF16595">
    <property type="entry name" value="Cas9_PI"/>
    <property type="match status" value="1"/>
</dbReference>
<dbReference type="GO" id="GO:0003723">
    <property type="term" value="F:RNA binding"/>
    <property type="evidence" value="ECO:0007669"/>
    <property type="project" value="UniProtKB-UniRule"/>
</dbReference>
<dbReference type="GO" id="GO:0051607">
    <property type="term" value="P:defense response to virus"/>
    <property type="evidence" value="ECO:0007669"/>
    <property type="project" value="UniProtKB-UniRule"/>
</dbReference>
<comment type="similarity">
    <text evidence="13">Belongs to the CRISPR-associated Cas9 family.</text>
</comment>
<keyword evidence="9 13" id="KW-0051">Antiviral defense</keyword>
<dbReference type="GO" id="GO:0043571">
    <property type="term" value="P:maintenance of CRISPR repeat elements"/>
    <property type="evidence" value="ECO:0007669"/>
    <property type="project" value="UniProtKB-UniRule"/>
</dbReference>
<dbReference type="InterPro" id="IPR028629">
    <property type="entry name" value="Cas9"/>
</dbReference>
<feature type="active site" description="Proton acceptor for HNH nuclease domain" evidence="13">
    <location>
        <position position="877"/>
    </location>
</feature>
<comment type="caution">
    <text evidence="13">Lacks conserved residue(s) required for the propagation of feature annotation.</text>
</comment>
<dbReference type="GO" id="GO:0016787">
    <property type="term" value="F:hydrolase activity"/>
    <property type="evidence" value="ECO:0007669"/>
    <property type="project" value="UniProtKB-KW"/>
</dbReference>
<evidence type="ECO:0000256" key="2">
    <source>
        <dbReference type="ARBA" id="ARBA00005244"/>
    </source>
</evidence>
<organism evidence="15 16">
    <name type="scientific">Faecalibaculum rodentium</name>
    <dbReference type="NCBI Taxonomy" id="1702221"/>
    <lineage>
        <taxon>Bacteria</taxon>
        <taxon>Bacillati</taxon>
        <taxon>Bacillota</taxon>
        <taxon>Erysipelotrichia</taxon>
        <taxon>Erysipelotrichales</taxon>
        <taxon>Erysipelotrichaceae</taxon>
        <taxon>Faecalibaculum</taxon>
    </lineage>
</organism>
<evidence type="ECO:0000256" key="11">
    <source>
        <dbReference type="ARBA" id="ARBA00023211"/>
    </source>
</evidence>
<dbReference type="Proteomes" id="UP000186758">
    <property type="component" value="Unassembled WGS sequence"/>
</dbReference>
<evidence type="ECO:0000256" key="5">
    <source>
        <dbReference type="ARBA" id="ARBA00022759"/>
    </source>
</evidence>
<sequence>MCTKESEKLNKNADYYIGLDMGTSSAGWAVSDSEYNLIRRKGKDLWGVRQFEEAKTAAERRGFRVARRRKQRQQVRNRLLSEEFQNEITKIDSGFLKRMEDSRFVISDKRVPEKYTLFNDSGYTDVEYYNQYPTIYHLRKALIESNERFDIRLVFLGIHSLFQHPGHFLDKGDVDTDNTGPEELIQFLEDCMNEIQISIPLVSNQKVLTDILTDSRITRRDKEQQILEILQPNKESKKAVSQFVKVLTGQKAKLGDLIMMEDKDTEEYKYSFSFREKTLEEILPDIEGVIDGLALEYIESIYSLYSWSLLNSYMKDTLTGHYYSYLAEARVAAYDKHHSDLVKLKTLFREYIPEEYDNFFRKMEKANYSHYIGSTEYDGEKRCRTAKAKQEDFYKSINKMLEKIPECSEKTEIQKEIIEGTFLLKQTGPQNGFVPNQLQLKELRKILQNASKHYPFLTEKDERDMTAIDRIEALFSFRIPYYIGPLKNTDNQGHGWAVRRDGHEQIPVRPWNFEEIIDESASADLFIKNLVNSCTYLRTEKVLPKSSLLYQEFEVLNELNNLRINGMYPDEIQPGLKRMIFEQCFYSGKKVTGKKLQLFLRSVLTNSSTEEFVLTGIDKDFKSSLSSYKKFCELFGVKTLNDTQKVMAEQIIEWSTVYGDSRKFLKRKLEDNYPELTDQQIRRIAGFKFSEWGNLSRAFLEMEGYKDEAGNPVTIIRALRDTQKNLMQLLSNDSAFAKKLQELNDYVTRDIWSIEPDDLDGMYLSAPVRRMIWQTFLILREVVDTIGYSPKKIFMEMARGEQEKKRTASRKKQLIDLYKEAGMKNDELFGDLESLEEAQLRSKKLYLYFRQMGRDIYSGKLIDFMDVLHGNRYDIDHIHPQSKKKDDSLENNLVLTSKDFNNHIKQDVYPIPEQIQSRQKGFWAMLLKQGFMSQEKYNRLMRTTPFTDEELAEFVNRQLVETRQGTKAIISLINQCFPDSEVVYVKAGNTSDFRQRFDIPKSRDLNNYHHAVDAYLNIVVGNVYDTKFTKNPINFIKKMRKSGNLHSYSLRRMYDFNVQRGDQTAWVAENDTTLKTVKKTAFKTSPMVTKRTYERKGGLADSVLIAAKKAKPGVHLPVKTSDSRFANQVSTYGGYDNVKGSHFFLVEHQQKKKTIRSIENVPIHLKEKLKTKEELEHYCAQVLGMVQPDVRLTRIPMYSLLLIDGYYYYLTGRTGGNLSLSNAVELCLPAKEQAHIRMISKIAGGRSTDALSAEAKDDFRKKNLRLYDELAEKHRSTIFSKRKNPIGPKLLKYREAFVKQTIENQCKVILQILKLTSTNCKTSADLKLIGGSGQEGVMSISKLLRAEKYAEFYLICQSPSGIYETRKNLLTI</sequence>
<keyword evidence="10 13" id="KW-0238">DNA-binding</keyword>
<dbReference type="RefSeq" id="WP_075884444.1">
    <property type="nucleotide sequence ID" value="NZ_MPJZ01000004.1"/>
</dbReference>
<dbReference type="InterPro" id="IPR032237">
    <property type="entry name" value="Cas9_PI"/>
</dbReference>
<dbReference type="PROSITE" id="PS51749">
    <property type="entry name" value="HNH_CAS9"/>
    <property type="match status" value="1"/>
</dbReference>
<dbReference type="Pfam" id="PF22702">
    <property type="entry name" value="Cas9_RuvC"/>
    <property type="match status" value="1"/>
</dbReference>
<name>A0A1Q9YNK3_9FIRM</name>
<dbReference type="NCBIfam" id="TIGR01865">
    <property type="entry name" value="cas_Csn1"/>
    <property type="match status" value="1"/>
</dbReference>
<dbReference type="Pfam" id="PF16592">
    <property type="entry name" value="Cas9_REC"/>
    <property type="match status" value="1"/>
</dbReference>
<dbReference type="Pfam" id="PF13395">
    <property type="entry name" value="HNH_4"/>
    <property type="match status" value="1"/>
</dbReference>
<reference evidence="15 16" key="1">
    <citation type="submission" date="2016-11" db="EMBL/GenBank/DDBJ databases">
        <title>Description of two novel members of the family Erysipelotrichaceae: Ileibacterium lipovorans gen. nov., sp. nov. and Dubosiella newyorkensis, gen. nov., sp. nov.</title>
        <authorList>
            <person name="Cox L.M."/>
            <person name="Sohn J."/>
            <person name="Tyrrell K.L."/>
            <person name="Citron D.M."/>
            <person name="Lawson P.A."/>
            <person name="Patel N.B."/>
            <person name="Iizumi T."/>
            <person name="Perez-Perez G.I."/>
            <person name="Goldstein E.J."/>
            <person name="Blaser M.J."/>
        </authorList>
    </citation>
    <scope>NUCLEOTIDE SEQUENCE [LARGE SCALE GENOMIC DNA]</scope>
    <source>
        <strain evidence="15 16">NYU-BL-K8</strain>
    </source>
</reference>
<comment type="similarity">
    <text evidence="2">Belongs to the CRISPR-associated protein Cas9 family. Subtype II-A subfamily.</text>
</comment>
<evidence type="ECO:0000256" key="10">
    <source>
        <dbReference type="ARBA" id="ARBA00023125"/>
    </source>
</evidence>
<comment type="subunit">
    <text evidence="12 13">Monomer. Binds crRNA and tracrRNA.</text>
</comment>
<dbReference type="InterPro" id="IPR055228">
    <property type="entry name" value="Cas9_RuvC"/>
</dbReference>
<dbReference type="InterPro" id="IPR033114">
    <property type="entry name" value="HNH_CAS9"/>
</dbReference>
<evidence type="ECO:0000256" key="9">
    <source>
        <dbReference type="ARBA" id="ARBA00023118"/>
    </source>
</evidence>
<evidence type="ECO:0000256" key="12">
    <source>
        <dbReference type="ARBA" id="ARBA00046380"/>
    </source>
</evidence>
<dbReference type="EMBL" id="MPJZ01000004">
    <property type="protein sequence ID" value="OLU47410.1"/>
    <property type="molecule type" value="Genomic_DNA"/>
</dbReference>
<proteinExistence type="inferred from homology"/>
<dbReference type="GO" id="GO:0003677">
    <property type="term" value="F:DNA binding"/>
    <property type="evidence" value="ECO:0007669"/>
    <property type="project" value="UniProtKB-UniRule"/>
</dbReference>
<accession>A0A1Q9YNK3</accession>
<keyword evidence="7" id="KW-0460">Magnesium</keyword>
<evidence type="ECO:0000256" key="13">
    <source>
        <dbReference type="HAMAP-Rule" id="MF_01480"/>
    </source>
</evidence>
<evidence type="ECO:0000256" key="1">
    <source>
        <dbReference type="ARBA" id="ARBA00001946"/>
    </source>
</evidence>
<keyword evidence="5 13" id="KW-0255">Endonuclease</keyword>
<keyword evidence="8 13" id="KW-0694">RNA-binding</keyword>
<keyword evidence="4" id="KW-0479">Metal-binding</keyword>
<evidence type="ECO:0000256" key="6">
    <source>
        <dbReference type="ARBA" id="ARBA00022801"/>
    </source>
</evidence>
<keyword evidence="11" id="KW-0464">Manganese</keyword>
<protein>
    <recommendedName>
        <fullName evidence="13">CRISPR-associated endonuclease Cas9</fullName>
        <ecNumber evidence="13">3.1.-.-</ecNumber>
    </recommendedName>
</protein>
<dbReference type="InterPro" id="IPR003615">
    <property type="entry name" value="HNH_nuc"/>
</dbReference>
<keyword evidence="6 13" id="KW-0378">Hydrolase</keyword>
<dbReference type="SMR" id="A0A1Q9YNK3"/>
<dbReference type="GO" id="GO:0004519">
    <property type="term" value="F:endonuclease activity"/>
    <property type="evidence" value="ECO:0007669"/>
    <property type="project" value="UniProtKB-UniRule"/>
</dbReference>
<dbReference type="EC" id="3.1.-.-" evidence="13"/>
<comment type="cofactor">
    <cofactor evidence="1">
        <name>Mg(2+)</name>
        <dbReference type="ChEBI" id="CHEBI:18420"/>
    </cofactor>
</comment>
<feature type="domain" description="HNH Cas9-type" evidence="14">
    <location>
        <begin position="800"/>
        <end position="959"/>
    </location>
</feature>
<dbReference type="InterPro" id="IPR032240">
    <property type="entry name" value="Cas9_REC"/>
</dbReference>
<evidence type="ECO:0000256" key="8">
    <source>
        <dbReference type="ARBA" id="ARBA00022884"/>
    </source>
</evidence>
<comment type="function">
    <text evidence="13">CRISPR (clustered regularly interspaced short palindromic repeat) is an adaptive immune system that provides protection against mobile genetic elements (viruses, transposable elements and conjugative plasmids). CRISPR clusters contain spacers, sequences complementary to antecedent mobile elements, and target invading nucleic acids. CRISPR clusters are transcribed and processed into CRISPR RNA (crRNA). In type II CRISPR systems correct processing of pre-crRNA requires a trans-encoded small RNA (tracrRNA), endogenous ribonuclease 3 (rnc) and this protein. The tracrRNA serves as a guide for ribonuclease 3-aided processing of pre-crRNA. Subsequently Cas9/crRNA/tracrRNA endonucleolytically cleaves linear or circular dsDNA target complementary to the spacer; Cas9 is inactive in the absence of the 2 guide RNAs (gRNA). Cas9 recognizes the protospacer adjacent motif (PAM) in the CRISPR repeat sequences to help distinguish self versus nonself, as targets within the bacterial CRISPR locus do not have PAMs. PAM recognition is also required for catalytic activity.</text>
</comment>
<keyword evidence="3 13" id="KW-0540">Nuclease</keyword>
<gene>
    <name evidence="13" type="primary">cas9</name>
    <name evidence="15" type="ORF">BO223_00085</name>
</gene>
<evidence type="ECO:0000256" key="7">
    <source>
        <dbReference type="ARBA" id="ARBA00022842"/>
    </source>
</evidence>
<evidence type="ECO:0000313" key="15">
    <source>
        <dbReference type="EMBL" id="OLU47410.1"/>
    </source>
</evidence>
<dbReference type="HAMAP" id="MF_01480">
    <property type="entry name" value="Cas9"/>
    <property type="match status" value="1"/>
</dbReference>